<evidence type="ECO:0000313" key="1">
    <source>
        <dbReference type="EMBL" id="MBA4496208.1"/>
    </source>
</evidence>
<dbReference type="EMBL" id="JACEIQ010000026">
    <property type="protein sequence ID" value="MBA4496208.1"/>
    <property type="molecule type" value="Genomic_DNA"/>
</dbReference>
<name>A0A7W1WUA9_9BACL</name>
<accession>A0A7W1WUA9</accession>
<organism evidence="1 2">
    <name type="scientific">Paenactinomyces guangxiensis</name>
    <dbReference type="NCBI Taxonomy" id="1490290"/>
    <lineage>
        <taxon>Bacteria</taxon>
        <taxon>Bacillati</taxon>
        <taxon>Bacillota</taxon>
        <taxon>Bacilli</taxon>
        <taxon>Bacillales</taxon>
        <taxon>Thermoactinomycetaceae</taxon>
        <taxon>Paenactinomyces</taxon>
    </lineage>
</organism>
<proteinExistence type="predicted"/>
<dbReference type="RefSeq" id="WP_181754415.1">
    <property type="nucleotide sequence ID" value="NZ_JACEIQ010000026.1"/>
</dbReference>
<sequence length="60" mass="6845">MRPFKTGEQVIETGDYLSEMGEQKFYREGETFGVDPATGEETTWIREVEACGPVLRIDLM</sequence>
<reference evidence="1 2" key="1">
    <citation type="submission" date="2020-07" db="EMBL/GenBank/DDBJ databases">
        <authorList>
            <person name="Feng H."/>
        </authorList>
    </citation>
    <scope>NUCLEOTIDE SEQUENCE [LARGE SCALE GENOMIC DNA]</scope>
    <source>
        <strain evidence="2">s-10</strain>
    </source>
</reference>
<protein>
    <submittedName>
        <fullName evidence="1">Uncharacterized protein</fullName>
    </submittedName>
</protein>
<gene>
    <name evidence="1" type="ORF">H1191_18220</name>
</gene>
<dbReference type="Proteomes" id="UP000535491">
    <property type="component" value="Unassembled WGS sequence"/>
</dbReference>
<keyword evidence="2" id="KW-1185">Reference proteome</keyword>
<evidence type="ECO:0000313" key="2">
    <source>
        <dbReference type="Proteomes" id="UP000535491"/>
    </source>
</evidence>
<dbReference type="AlphaFoldDB" id="A0A7W1WUA9"/>
<comment type="caution">
    <text evidence="1">The sequence shown here is derived from an EMBL/GenBank/DDBJ whole genome shotgun (WGS) entry which is preliminary data.</text>
</comment>